<comment type="caution">
    <text evidence="2">The sequence shown here is derived from an EMBL/GenBank/DDBJ whole genome shotgun (WGS) entry which is preliminary data.</text>
</comment>
<proteinExistence type="predicted"/>
<evidence type="ECO:0000313" key="3">
    <source>
        <dbReference type="Proteomes" id="UP000291483"/>
    </source>
</evidence>
<reference evidence="2 3" key="1">
    <citation type="submission" date="2019-02" db="EMBL/GenBank/DDBJ databases">
        <title>Sequencing the genomes of 1000 actinobacteria strains.</title>
        <authorList>
            <person name="Klenk H.-P."/>
        </authorList>
    </citation>
    <scope>NUCLEOTIDE SEQUENCE [LARGE SCALE GENOMIC DNA]</scope>
    <source>
        <strain evidence="2 3">DSM 18319</strain>
    </source>
</reference>
<name>A0A4Q8APY0_9MICO</name>
<sequence length="283" mass="30704">MRALVSDNSGRLLRDKLWFDGGFSIIPNSWARDARIGNAARGLLVQLASHEPGFVITIDALTRASKNGRDAIHSQVTELERTGYLKRYRTRSRGQFAGINWRLTDPHAPVDNPGTTLEGFEELLPAAKTKALITPAGENPALVYPSPGNPSAENPMTIENKLKNTSRDSHADVTTEAPVDNSPSSARVQGKIEPQSGTPSEEVFDLASSLRSATEAAPAVPWCPNRRGHQLHDYDANSMRCQHCGERPPLFEAGPIPVFDTALGEWINPETGTIINPLAGELA</sequence>
<accession>A0A4Q8APY0</accession>
<feature type="region of interest" description="Disordered" evidence="1">
    <location>
        <begin position="165"/>
        <end position="200"/>
    </location>
</feature>
<keyword evidence="3" id="KW-1185">Reference proteome</keyword>
<protein>
    <recommendedName>
        <fullName evidence="4">Helix-turn-helix protein</fullName>
    </recommendedName>
</protein>
<organism evidence="2 3">
    <name type="scientific">Microterricola gilva</name>
    <dbReference type="NCBI Taxonomy" id="393267"/>
    <lineage>
        <taxon>Bacteria</taxon>
        <taxon>Bacillati</taxon>
        <taxon>Actinomycetota</taxon>
        <taxon>Actinomycetes</taxon>
        <taxon>Micrococcales</taxon>
        <taxon>Microbacteriaceae</taxon>
        <taxon>Microterricola</taxon>
    </lineage>
</organism>
<gene>
    <name evidence="2" type="ORF">EV379_3128</name>
</gene>
<evidence type="ECO:0000256" key="1">
    <source>
        <dbReference type="SAM" id="MobiDB-lite"/>
    </source>
</evidence>
<dbReference type="AlphaFoldDB" id="A0A4Q8APY0"/>
<dbReference type="Proteomes" id="UP000291483">
    <property type="component" value="Unassembled WGS sequence"/>
</dbReference>
<evidence type="ECO:0000313" key="2">
    <source>
        <dbReference type="EMBL" id="RZU66762.1"/>
    </source>
</evidence>
<dbReference type="EMBL" id="SHLC01000001">
    <property type="protein sequence ID" value="RZU66762.1"/>
    <property type="molecule type" value="Genomic_DNA"/>
</dbReference>
<evidence type="ECO:0008006" key="4">
    <source>
        <dbReference type="Google" id="ProtNLM"/>
    </source>
</evidence>